<keyword evidence="3" id="KW-0479">Metal-binding</keyword>
<reference evidence="7 8" key="1">
    <citation type="submission" date="2023-02" db="EMBL/GenBank/DDBJ databases">
        <title>Evolution of Hrp T3SS in non-pathogenic Pseudomonas fluorescens.</title>
        <authorList>
            <person name="Liao K."/>
            <person name="Wei H."/>
            <person name="Gu Y."/>
        </authorList>
    </citation>
    <scope>NUCLEOTIDE SEQUENCE [LARGE SCALE GENOMIC DNA]</scope>
    <source>
        <strain evidence="7 8">FP205</strain>
    </source>
</reference>
<dbReference type="EMBL" id="CP117449">
    <property type="protein sequence ID" value="WLH10157.1"/>
    <property type="molecule type" value="Genomic_DNA"/>
</dbReference>
<dbReference type="Pfam" id="PF03737">
    <property type="entry name" value="RraA-like"/>
    <property type="match status" value="1"/>
</dbReference>
<evidence type="ECO:0000256" key="6">
    <source>
        <dbReference type="ARBA" id="ARBA00030169"/>
    </source>
</evidence>
<accession>A0ABY9G3S4</accession>
<dbReference type="SUPFAM" id="SSF89562">
    <property type="entry name" value="RraA-like"/>
    <property type="match status" value="1"/>
</dbReference>
<dbReference type="Proteomes" id="UP001230339">
    <property type="component" value="Chromosome"/>
</dbReference>
<dbReference type="RefSeq" id="WP_305383643.1">
    <property type="nucleotide sequence ID" value="NZ_CP117426.1"/>
</dbReference>
<gene>
    <name evidence="7" type="ORF">PSH57_14635</name>
</gene>
<dbReference type="InterPro" id="IPR036704">
    <property type="entry name" value="RraA/RraA-like_sf"/>
</dbReference>
<organism evidence="7 8">
    <name type="scientific">Pseudomonas hefeiensis</name>
    <dbReference type="NCBI Taxonomy" id="2738125"/>
    <lineage>
        <taxon>Bacteria</taxon>
        <taxon>Pseudomonadati</taxon>
        <taxon>Pseudomonadota</taxon>
        <taxon>Gammaproteobacteria</taxon>
        <taxon>Pseudomonadales</taxon>
        <taxon>Pseudomonadaceae</taxon>
        <taxon>Pseudomonas</taxon>
    </lineage>
</organism>
<evidence type="ECO:0000256" key="2">
    <source>
        <dbReference type="ARBA" id="ARBA00016549"/>
    </source>
</evidence>
<dbReference type="CDD" id="cd16841">
    <property type="entry name" value="RraA_family"/>
    <property type="match status" value="1"/>
</dbReference>
<sequence length="223" mass="23484">MYIIKELPQQIATEELSILLAAEPATIGHFVTKGILSAHIKAHFQDIRAVGTAITVRMPGADGGILHYAMGCARPGDFLIVDRCGERVTAAMGGAMAYAAKQAGIAGIVIDGFVTDLSELRQHGVPIWSWGASAITTRVKGEEGEFCTPVQCGGVVVHPGDAVVADENGIVVITPGQVLPLARRAIEFQENEKITLARLANGEKFPDVTGSRSIIDAATLGRS</sequence>
<evidence type="ECO:0000256" key="3">
    <source>
        <dbReference type="ARBA" id="ARBA00022723"/>
    </source>
</evidence>
<keyword evidence="4" id="KW-0456">Lyase</keyword>
<dbReference type="PANTHER" id="PTHR33254:SF4">
    <property type="entry name" value="4-HYDROXY-4-METHYL-2-OXOGLUTARATE ALDOLASE 3-RELATED"/>
    <property type="match status" value="1"/>
</dbReference>
<keyword evidence="8" id="KW-1185">Reference proteome</keyword>
<evidence type="ECO:0000256" key="1">
    <source>
        <dbReference type="ARBA" id="ARBA00001968"/>
    </source>
</evidence>
<dbReference type="Gene3D" id="3.50.30.40">
    <property type="entry name" value="Ribonuclease E inhibitor RraA/RraA-like"/>
    <property type="match status" value="1"/>
</dbReference>
<evidence type="ECO:0000313" key="7">
    <source>
        <dbReference type="EMBL" id="WLH10157.1"/>
    </source>
</evidence>
<comment type="cofactor">
    <cofactor evidence="1">
        <name>a divalent metal cation</name>
        <dbReference type="ChEBI" id="CHEBI:60240"/>
    </cofactor>
</comment>
<evidence type="ECO:0000313" key="8">
    <source>
        <dbReference type="Proteomes" id="UP001230339"/>
    </source>
</evidence>
<proteinExistence type="predicted"/>
<evidence type="ECO:0000256" key="4">
    <source>
        <dbReference type="ARBA" id="ARBA00023239"/>
    </source>
</evidence>
<protein>
    <recommendedName>
        <fullName evidence="2">Putative 4-hydroxy-4-methyl-2-oxoglutarate aldolase</fullName>
    </recommendedName>
    <alternativeName>
        <fullName evidence="5">Regulator of ribonuclease activity homolog</fullName>
    </alternativeName>
    <alternativeName>
        <fullName evidence="6">RraA-like protein</fullName>
    </alternativeName>
</protein>
<dbReference type="PANTHER" id="PTHR33254">
    <property type="entry name" value="4-HYDROXY-4-METHYL-2-OXOGLUTARATE ALDOLASE 3-RELATED"/>
    <property type="match status" value="1"/>
</dbReference>
<evidence type="ECO:0000256" key="5">
    <source>
        <dbReference type="ARBA" id="ARBA00029596"/>
    </source>
</evidence>
<name>A0ABY9G3S4_9PSED</name>
<dbReference type="InterPro" id="IPR005493">
    <property type="entry name" value="RraA/RraA-like"/>
</dbReference>